<dbReference type="InterPro" id="IPR015422">
    <property type="entry name" value="PyrdxlP-dep_Trfase_small"/>
</dbReference>
<dbReference type="CDD" id="cd00610">
    <property type="entry name" value="OAT_like"/>
    <property type="match status" value="1"/>
</dbReference>
<dbReference type="EC" id="5.4.3.8" evidence="7"/>
<dbReference type="RefSeq" id="WP_137424424.1">
    <property type="nucleotide sequence ID" value="NZ_CP040098.1"/>
</dbReference>
<name>A0A4P8L3I6_9BACT</name>
<dbReference type="InterPro" id="IPR049704">
    <property type="entry name" value="Aminotrans_3_PPA_site"/>
</dbReference>
<dbReference type="EMBL" id="CP040098">
    <property type="protein sequence ID" value="QCQ22334.1"/>
    <property type="molecule type" value="Genomic_DNA"/>
</dbReference>
<sequence>MHRKISDRLFERACRVIPGGVNSPVRSGRSVGVRPFFVKEAKGCRIRDEDGNVYIDYVCSWGPLIAGHAPVQVVEAVMKAAAGGTSYGIPSRLEVELAEQVAALVPSMEMIRMVNSGTEAVMSAVRLARGFTGRNKVIKFNGCYHGHSDCLLVASGSGLATFGIPGSPGVPEELVQHTMSLRYNDLDVVEEAMEHMGGDVAAIVLEPVAGNMGVVPPRQGYLEGLRRICDRYGALLIFDEVITGFRVALGGAQERYGVKPDLTCLGKIIGGGLPVGAYGGRRDVMQRVAPEGDIYQAGTLSGNPIAMAAGLAMLDIVRRDGVYEELEEKASHLAAGLGRAAEEAGVPMTLNRVGSMGCGFFSRHPVTDFETAAQSDTRAYAVFFREMMERGVYLAPSQFEAFFVSLAHEKEDLDATVEAAGEAFRATAAVLEAP</sequence>
<dbReference type="Gene3D" id="3.40.640.10">
    <property type="entry name" value="Type I PLP-dependent aspartate aminotransferase-like (Major domain)"/>
    <property type="match status" value="1"/>
</dbReference>
<keyword evidence="6 7" id="KW-0627">Porphyrin biosynthesis</keyword>
<dbReference type="UniPathway" id="UPA00251">
    <property type="reaction ID" value="UER00317"/>
</dbReference>
<dbReference type="KEGG" id="dax:FDQ92_09290"/>
<comment type="subunit">
    <text evidence="7">Homodimer.</text>
</comment>
<dbReference type="FunFam" id="3.40.640.10:FF:000021">
    <property type="entry name" value="Glutamate-1-semialdehyde 2,1-aminomutase"/>
    <property type="match status" value="1"/>
</dbReference>
<dbReference type="GO" id="GO:0030170">
    <property type="term" value="F:pyridoxal phosphate binding"/>
    <property type="evidence" value="ECO:0007669"/>
    <property type="project" value="InterPro"/>
</dbReference>
<reference evidence="8 9" key="1">
    <citation type="submission" date="2019-05" db="EMBL/GenBank/DDBJ databases">
        <title>The Complete Genome Sequence of the n-alkane-degrading Desulfoglaeba alkanexedens ALDC reveals multiple alkylsuccinate synthase gene clusters.</title>
        <authorList>
            <person name="Callaghan A.V."/>
            <person name="Davidova I.A."/>
            <person name="Duncan K.E."/>
            <person name="Morris B."/>
            <person name="McInerney M.J."/>
        </authorList>
    </citation>
    <scope>NUCLEOTIDE SEQUENCE [LARGE SCALE GENOMIC DNA]</scope>
    <source>
        <strain evidence="8 9">ALDC</strain>
    </source>
</reference>
<dbReference type="Gene3D" id="3.90.1150.10">
    <property type="entry name" value="Aspartate Aminotransferase, domain 1"/>
    <property type="match status" value="1"/>
</dbReference>
<dbReference type="PROSITE" id="PS00600">
    <property type="entry name" value="AA_TRANSFER_CLASS_3"/>
    <property type="match status" value="1"/>
</dbReference>
<keyword evidence="9" id="KW-1185">Reference proteome</keyword>
<evidence type="ECO:0000256" key="6">
    <source>
        <dbReference type="ARBA" id="ARBA00023244"/>
    </source>
</evidence>
<comment type="cofactor">
    <cofactor evidence="1 7">
        <name>pyridoxal 5'-phosphate</name>
        <dbReference type="ChEBI" id="CHEBI:597326"/>
    </cofactor>
</comment>
<comment type="similarity">
    <text evidence="3 7">Belongs to the class-III pyridoxal-phosphate-dependent aminotransferase family. HemL subfamily.</text>
</comment>
<dbReference type="NCBIfam" id="TIGR00713">
    <property type="entry name" value="hemL"/>
    <property type="match status" value="1"/>
</dbReference>
<organism evidence="8 9">
    <name type="scientific">Desulfoglaeba alkanexedens ALDC</name>
    <dbReference type="NCBI Taxonomy" id="980445"/>
    <lineage>
        <taxon>Bacteria</taxon>
        <taxon>Pseudomonadati</taxon>
        <taxon>Thermodesulfobacteriota</taxon>
        <taxon>Syntrophobacteria</taxon>
        <taxon>Syntrophobacterales</taxon>
        <taxon>Syntrophobacteraceae</taxon>
        <taxon>Desulfoglaeba</taxon>
    </lineage>
</organism>
<dbReference type="GO" id="GO:0006782">
    <property type="term" value="P:protoporphyrinogen IX biosynthetic process"/>
    <property type="evidence" value="ECO:0007669"/>
    <property type="project" value="UniProtKB-UniRule"/>
</dbReference>
<feature type="modified residue" description="N6-(pyridoxal phosphate)lysine" evidence="7">
    <location>
        <position position="267"/>
    </location>
</feature>
<proteinExistence type="inferred from homology"/>
<comment type="subcellular location">
    <subcellularLocation>
        <location evidence="7">Cytoplasm</location>
    </subcellularLocation>
</comment>
<dbReference type="Proteomes" id="UP000298602">
    <property type="component" value="Chromosome"/>
</dbReference>
<keyword evidence="4 7" id="KW-0663">Pyridoxal phosphate</keyword>
<evidence type="ECO:0000256" key="7">
    <source>
        <dbReference type="HAMAP-Rule" id="MF_00375"/>
    </source>
</evidence>
<keyword evidence="7" id="KW-0963">Cytoplasm</keyword>
<dbReference type="OrthoDB" id="9801052at2"/>
<dbReference type="AlphaFoldDB" id="A0A4P8L3I6"/>
<evidence type="ECO:0000313" key="8">
    <source>
        <dbReference type="EMBL" id="QCQ22334.1"/>
    </source>
</evidence>
<comment type="catalytic activity">
    <reaction evidence="7">
        <text>(S)-4-amino-5-oxopentanoate = 5-aminolevulinate</text>
        <dbReference type="Rhea" id="RHEA:14265"/>
        <dbReference type="ChEBI" id="CHEBI:57501"/>
        <dbReference type="ChEBI" id="CHEBI:356416"/>
        <dbReference type="EC" id="5.4.3.8"/>
    </reaction>
</comment>
<dbReference type="InterPro" id="IPR005814">
    <property type="entry name" value="Aminotrans_3"/>
</dbReference>
<dbReference type="Pfam" id="PF00202">
    <property type="entry name" value="Aminotran_3"/>
    <property type="match status" value="1"/>
</dbReference>
<evidence type="ECO:0000256" key="5">
    <source>
        <dbReference type="ARBA" id="ARBA00023235"/>
    </source>
</evidence>
<dbReference type="GO" id="GO:0005737">
    <property type="term" value="C:cytoplasm"/>
    <property type="evidence" value="ECO:0007669"/>
    <property type="project" value="UniProtKB-SubCell"/>
</dbReference>
<dbReference type="SUPFAM" id="SSF53383">
    <property type="entry name" value="PLP-dependent transferases"/>
    <property type="match status" value="1"/>
</dbReference>
<gene>
    <name evidence="7 8" type="primary">hemL</name>
    <name evidence="8" type="ORF">FDQ92_09290</name>
</gene>
<dbReference type="GO" id="GO:0042286">
    <property type="term" value="F:glutamate-1-semialdehyde 2,1-aminomutase activity"/>
    <property type="evidence" value="ECO:0007669"/>
    <property type="project" value="UniProtKB-UniRule"/>
</dbReference>
<evidence type="ECO:0000256" key="1">
    <source>
        <dbReference type="ARBA" id="ARBA00001933"/>
    </source>
</evidence>
<comment type="pathway">
    <text evidence="2">Porphyrin-containing compound metabolism; protoporphyrin-IX biosynthesis; 5-aminolevulinate from L-glutamyl-tRNA(Glu): step 2/2.</text>
</comment>
<dbReference type="NCBIfam" id="NF000818">
    <property type="entry name" value="PRK00062.1"/>
    <property type="match status" value="1"/>
</dbReference>
<evidence type="ECO:0000256" key="2">
    <source>
        <dbReference type="ARBA" id="ARBA00004819"/>
    </source>
</evidence>
<dbReference type="PANTHER" id="PTHR43713">
    <property type="entry name" value="GLUTAMATE-1-SEMIALDEHYDE 2,1-AMINOMUTASE"/>
    <property type="match status" value="1"/>
</dbReference>
<dbReference type="HAMAP" id="MF_00375">
    <property type="entry name" value="HemL_aminotrans_3"/>
    <property type="match status" value="1"/>
</dbReference>
<reference evidence="8 9" key="2">
    <citation type="submission" date="2019-05" db="EMBL/GenBank/DDBJ databases">
        <authorList>
            <person name="Suflita J.M."/>
            <person name="Marks C.R."/>
        </authorList>
    </citation>
    <scope>NUCLEOTIDE SEQUENCE [LARGE SCALE GENOMIC DNA]</scope>
    <source>
        <strain evidence="8 9">ALDC</strain>
    </source>
</reference>
<evidence type="ECO:0000313" key="9">
    <source>
        <dbReference type="Proteomes" id="UP000298602"/>
    </source>
</evidence>
<evidence type="ECO:0000256" key="4">
    <source>
        <dbReference type="ARBA" id="ARBA00022898"/>
    </source>
</evidence>
<dbReference type="InterPro" id="IPR004639">
    <property type="entry name" value="4pyrrol_synth_GluAld_NH2Trfase"/>
</dbReference>
<keyword evidence="5 7" id="KW-0413">Isomerase</keyword>
<dbReference type="PANTHER" id="PTHR43713:SF3">
    <property type="entry name" value="GLUTAMATE-1-SEMIALDEHYDE 2,1-AMINOMUTASE 1, CHLOROPLASTIC-RELATED"/>
    <property type="match status" value="1"/>
</dbReference>
<dbReference type="InterPro" id="IPR015424">
    <property type="entry name" value="PyrdxlP-dep_Trfase"/>
</dbReference>
<evidence type="ECO:0000256" key="3">
    <source>
        <dbReference type="ARBA" id="ARBA00008981"/>
    </source>
</evidence>
<protein>
    <recommendedName>
        <fullName evidence="7">Glutamate-1-semialdehyde 2,1-aminomutase</fullName>
        <shortName evidence="7">GSA</shortName>
        <ecNumber evidence="7">5.4.3.8</ecNumber>
    </recommendedName>
    <alternativeName>
        <fullName evidence="7">Glutamate-1-semialdehyde aminotransferase</fullName>
        <shortName evidence="7">GSA-AT</shortName>
    </alternativeName>
</protein>
<accession>A0A4P8L3I6</accession>
<dbReference type="GO" id="GO:0008483">
    <property type="term" value="F:transaminase activity"/>
    <property type="evidence" value="ECO:0007669"/>
    <property type="project" value="InterPro"/>
</dbReference>
<dbReference type="InterPro" id="IPR015421">
    <property type="entry name" value="PyrdxlP-dep_Trfase_major"/>
</dbReference>